<accession>A0A939H1B1</accession>
<evidence type="ECO:0000313" key="2">
    <source>
        <dbReference type="Proteomes" id="UP000664731"/>
    </source>
</evidence>
<keyword evidence="2" id="KW-1185">Reference proteome</keyword>
<sequence length="156" mass="17014">MTPSTTPLQPQHFTPLDEHAQERFARSLVAHLNQSQEELPYVVTERLRAAREQAVAQRKRGAAPLRQYASAPQLQTAGVGGHLPDNTASWIRKALTFLPLLILAIGVITIGIQEDSRATVGLANVDAELLTSALPPDAYTDPGFLHFLETSQKTTP</sequence>
<organism evidence="1 2">
    <name type="scientific">Comamonas denitrificans</name>
    <dbReference type="NCBI Taxonomy" id="117506"/>
    <lineage>
        <taxon>Bacteria</taxon>
        <taxon>Pseudomonadati</taxon>
        <taxon>Pseudomonadota</taxon>
        <taxon>Betaproteobacteria</taxon>
        <taxon>Burkholderiales</taxon>
        <taxon>Comamonadaceae</taxon>
        <taxon>Comamonas</taxon>
    </lineage>
</organism>
<name>A0A939H1B1_9BURK</name>
<dbReference type="InterPro" id="IPR022064">
    <property type="entry name" value="DUF3619"/>
</dbReference>
<proteinExistence type="predicted"/>
<dbReference type="RefSeq" id="WP_207575224.1">
    <property type="nucleotide sequence ID" value="NZ_JAFNME010000014.1"/>
</dbReference>
<dbReference type="Proteomes" id="UP000664731">
    <property type="component" value="Unassembled WGS sequence"/>
</dbReference>
<gene>
    <name evidence="1" type="ORF">J1777_08005</name>
</gene>
<dbReference type="AlphaFoldDB" id="A0A939H1B1"/>
<reference evidence="1" key="1">
    <citation type="submission" date="2021-03" db="EMBL/GenBank/DDBJ databases">
        <title>Comamonas denitrificans.</title>
        <authorList>
            <person name="Finster K."/>
        </authorList>
    </citation>
    <scope>NUCLEOTIDE SEQUENCE</scope>
    <source>
        <strain evidence="1">MM2021_4</strain>
    </source>
</reference>
<comment type="caution">
    <text evidence="1">The sequence shown here is derived from an EMBL/GenBank/DDBJ whole genome shotgun (WGS) entry which is preliminary data.</text>
</comment>
<protein>
    <submittedName>
        <fullName evidence="1">DUF3619 family protein</fullName>
    </submittedName>
</protein>
<evidence type="ECO:0000313" key="1">
    <source>
        <dbReference type="EMBL" id="MBO1249761.1"/>
    </source>
</evidence>
<dbReference type="Pfam" id="PF12279">
    <property type="entry name" value="DUF3619"/>
    <property type="match status" value="1"/>
</dbReference>
<dbReference type="EMBL" id="JAFNME010000014">
    <property type="protein sequence ID" value="MBO1249761.1"/>
    <property type="molecule type" value="Genomic_DNA"/>
</dbReference>